<evidence type="ECO:0000313" key="4">
    <source>
        <dbReference type="Proteomes" id="UP000501830"/>
    </source>
</evidence>
<name>A0A6G7WKL7_9LACT</name>
<dbReference type="Pfam" id="PF00581">
    <property type="entry name" value="Rhodanese"/>
    <property type="match status" value="1"/>
</dbReference>
<keyword evidence="1" id="KW-1133">Transmembrane helix</keyword>
<dbReference type="InterPro" id="IPR001763">
    <property type="entry name" value="Rhodanese-like_dom"/>
</dbReference>
<dbReference type="SUPFAM" id="SSF52821">
    <property type="entry name" value="Rhodanese/Cell cycle control phosphatase"/>
    <property type="match status" value="1"/>
</dbReference>
<gene>
    <name evidence="3" type="ORF">G7058_10845</name>
</gene>
<dbReference type="SMART" id="SM00450">
    <property type="entry name" value="RHOD"/>
    <property type="match status" value="1"/>
</dbReference>
<dbReference type="PANTHER" id="PTHR43031">
    <property type="entry name" value="FAD-DEPENDENT OXIDOREDUCTASE"/>
    <property type="match status" value="1"/>
</dbReference>
<dbReference type="InterPro" id="IPR050229">
    <property type="entry name" value="GlpE_sulfurtransferase"/>
</dbReference>
<protein>
    <submittedName>
        <fullName evidence="3">Rhodanese-like domain-containing protein</fullName>
    </submittedName>
</protein>
<dbReference type="Proteomes" id="UP000501830">
    <property type="component" value="Chromosome"/>
</dbReference>
<feature type="domain" description="Rhodanese" evidence="2">
    <location>
        <begin position="44"/>
        <end position="128"/>
    </location>
</feature>
<dbReference type="KEGG" id="jpo:G7058_10845"/>
<evidence type="ECO:0000256" key="1">
    <source>
        <dbReference type="SAM" id="Phobius"/>
    </source>
</evidence>
<keyword evidence="1" id="KW-0472">Membrane</keyword>
<dbReference type="PROSITE" id="PS50206">
    <property type="entry name" value="RHODANESE_3"/>
    <property type="match status" value="1"/>
</dbReference>
<dbReference type="CDD" id="cd00158">
    <property type="entry name" value="RHOD"/>
    <property type="match status" value="1"/>
</dbReference>
<accession>A0A6G7WKL7</accession>
<organism evidence="3 4">
    <name type="scientific">Jeotgalibaca porci</name>
    <dbReference type="NCBI Taxonomy" id="1868793"/>
    <lineage>
        <taxon>Bacteria</taxon>
        <taxon>Bacillati</taxon>
        <taxon>Bacillota</taxon>
        <taxon>Bacilli</taxon>
        <taxon>Lactobacillales</taxon>
        <taxon>Carnobacteriaceae</taxon>
        <taxon>Jeotgalibaca</taxon>
    </lineage>
</organism>
<keyword evidence="4" id="KW-1185">Reference proteome</keyword>
<dbReference type="AlphaFoldDB" id="A0A6G7WKL7"/>
<reference evidence="3 4" key="1">
    <citation type="journal article" date="2017" name="Int. J. Syst. Evol. Microbiol.">
        <title>Jeotgalibaca porci sp. nov. and Jeotgalibaca arthritidis sp. nov., isolated from pigs, and emended description of the genus Jeotgalibaca.</title>
        <authorList>
            <person name="Zamora L."/>
            <person name="Perez-Sancho M."/>
            <person name="Dominguez L."/>
            <person name="Fernandez-Garayzabal J.F."/>
            <person name="Vela A.I."/>
        </authorList>
    </citation>
    <scope>NUCLEOTIDE SEQUENCE [LARGE SCALE GENOMIC DNA]</scope>
    <source>
        <strain evidence="3 4">CCUG 69148</strain>
    </source>
</reference>
<evidence type="ECO:0000313" key="3">
    <source>
        <dbReference type="EMBL" id="QIK52748.1"/>
    </source>
</evidence>
<evidence type="ECO:0000259" key="2">
    <source>
        <dbReference type="PROSITE" id="PS50206"/>
    </source>
</evidence>
<sequence>MNGFDIFSLILWTGLIIYGIFWLYRFIEGKRAAKVLKPEEFKQDMRKVQIVDIRESPEFEAGHVLGARNIAFSQFKERYLELRKDQPIYLYDQRNVLSGRAAAILKKNGYSNIYALKGGYDNWDGKIKKGR</sequence>
<feature type="transmembrane region" description="Helical" evidence="1">
    <location>
        <begin position="6"/>
        <end position="27"/>
    </location>
</feature>
<dbReference type="EMBL" id="CP049889">
    <property type="protein sequence ID" value="QIK52748.1"/>
    <property type="molecule type" value="Genomic_DNA"/>
</dbReference>
<dbReference type="PANTHER" id="PTHR43031:SF18">
    <property type="entry name" value="RHODANESE-RELATED SULFURTRANSFERASES"/>
    <property type="match status" value="1"/>
</dbReference>
<dbReference type="Gene3D" id="3.40.250.10">
    <property type="entry name" value="Rhodanese-like domain"/>
    <property type="match status" value="1"/>
</dbReference>
<keyword evidence="1" id="KW-0812">Transmembrane</keyword>
<dbReference type="InterPro" id="IPR036873">
    <property type="entry name" value="Rhodanese-like_dom_sf"/>
</dbReference>
<proteinExistence type="predicted"/>